<dbReference type="InterPro" id="IPR005123">
    <property type="entry name" value="Oxoglu/Fe-dep_dioxygenase_dom"/>
</dbReference>
<dbReference type="InterPro" id="IPR026992">
    <property type="entry name" value="DIOX_N"/>
</dbReference>
<keyword evidence="4 6" id="KW-0560">Oxidoreductase</keyword>
<evidence type="ECO:0000256" key="2">
    <source>
        <dbReference type="ARBA" id="ARBA00008056"/>
    </source>
</evidence>
<dbReference type="Gene3D" id="2.60.120.330">
    <property type="entry name" value="B-lactam Antibiotic, Isopenicillin N Synthase, Chain"/>
    <property type="match status" value="1"/>
</dbReference>
<reference evidence="9" key="1">
    <citation type="journal article" date="2016" name="Nat. Biotechnol.">
        <title>Sequencing wild and cultivated cassava and related species reveals extensive interspecific hybridization and genetic diversity.</title>
        <authorList>
            <person name="Bredeson J.V."/>
            <person name="Lyons J.B."/>
            <person name="Prochnik S.E."/>
            <person name="Wu G.A."/>
            <person name="Ha C.M."/>
            <person name="Edsinger-Gonzales E."/>
            <person name="Grimwood J."/>
            <person name="Schmutz J."/>
            <person name="Rabbi I.Y."/>
            <person name="Egesi C."/>
            <person name="Nauluvula P."/>
            <person name="Lebot V."/>
            <person name="Ndunguru J."/>
            <person name="Mkamilo G."/>
            <person name="Bart R.S."/>
            <person name="Setter T.L."/>
            <person name="Gleadow R.M."/>
            <person name="Kulakow P."/>
            <person name="Ferguson M.E."/>
            <person name="Rounsley S."/>
            <person name="Rokhsar D.S."/>
        </authorList>
    </citation>
    <scope>NUCLEOTIDE SEQUENCE [LARGE SCALE GENOMIC DNA]</scope>
    <source>
        <strain evidence="9">cv. AM560-2</strain>
    </source>
</reference>
<evidence type="ECO:0000256" key="6">
    <source>
        <dbReference type="RuleBase" id="RU003682"/>
    </source>
</evidence>
<dbReference type="STRING" id="3983.A0A2C9W9N2"/>
<dbReference type="Gramene" id="Manes.03G166000.1.v8.1">
    <property type="protein sequence ID" value="Manes.03G166000.1.v8.1.CDS"/>
    <property type="gene ID" value="Manes.03G166000.v8.1"/>
</dbReference>
<organism evidence="8 9">
    <name type="scientific">Manihot esculenta</name>
    <name type="common">Cassava</name>
    <name type="synonym">Jatropha manihot</name>
    <dbReference type="NCBI Taxonomy" id="3983"/>
    <lineage>
        <taxon>Eukaryota</taxon>
        <taxon>Viridiplantae</taxon>
        <taxon>Streptophyta</taxon>
        <taxon>Embryophyta</taxon>
        <taxon>Tracheophyta</taxon>
        <taxon>Spermatophyta</taxon>
        <taxon>Magnoliopsida</taxon>
        <taxon>eudicotyledons</taxon>
        <taxon>Gunneridae</taxon>
        <taxon>Pentapetalae</taxon>
        <taxon>rosids</taxon>
        <taxon>fabids</taxon>
        <taxon>Malpighiales</taxon>
        <taxon>Euphorbiaceae</taxon>
        <taxon>Crotonoideae</taxon>
        <taxon>Manihoteae</taxon>
        <taxon>Manihot</taxon>
    </lineage>
</organism>
<evidence type="ECO:0000259" key="7">
    <source>
        <dbReference type="PROSITE" id="PS51471"/>
    </source>
</evidence>
<dbReference type="PROSITE" id="PS51471">
    <property type="entry name" value="FE2OG_OXY"/>
    <property type="match status" value="1"/>
</dbReference>
<dbReference type="SUPFAM" id="SSF51197">
    <property type="entry name" value="Clavaminate synthase-like"/>
    <property type="match status" value="1"/>
</dbReference>
<comment type="caution">
    <text evidence="8">The sequence shown here is derived from an EMBL/GenBank/DDBJ whole genome shotgun (WGS) entry which is preliminary data.</text>
</comment>
<dbReference type="FunFam" id="2.60.120.330:FF:000005">
    <property type="entry name" value="1-aminocyclopropane-1-carboxylate oxidase homolog 1"/>
    <property type="match status" value="1"/>
</dbReference>
<dbReference type="Pfam" id="PF03171">
    <property type="entry name" value="2OG-FeII_Oxy"/>
    <property type="match status" value="1"/>
</dbReference>
<dbReference type="AlphaFoldDB" id="A0A2C9W9N2"/>
<dbReference type="GO" id="GO:0046872">
    <property type="term" value="F:metal ion binding"/>
    <property type="evidence" value="ECO:0007669"/>
    <property type="project" value="UniProtKB-KW"/>
</dbReference>
<dbReference type="GO" id="GO:0051213">
    <property type="term" value="F:dioxygenase activity"/>
    <property type="evidence" value="ECO:0007669"/>
    <property type="project" value="UniProtKB-ARBA"/>
</dbReference>
<protein>
    <recommendedName>
        <fullName evidence="7">Fe2OG dioxygenase domain-containing protein</fullName>
    </recommendedName>
</protein>
<comment type="cofactor">
    <cofactor evidence="1">
        <name>Fe cation</name>
        <dbReference type="ChEBI" id="CHEBI:24875"/>
    </cofactor>
</comment>
<keyword evidence="9" id="KW-1185">Reference proteome</keyword>
<dbReference type="InterPro" id="IPR027443">
    <property type="entry name" value="IPNS-like_sf"/>
</dbReference>
<dbReference type="PANTHER" id="PTHR10209:SF864">
    <property type="entry name" value="FE2OG DIOXYGENASE DOMAIN-CONTAINING PROTEIN"/>
    <property type="match status" value="1"/>
</dbReference>
<proteinExistence type="inferred from homology"/>
<evidence type="ECO:0000313" key="8">
    <source>
        <dbReference type="EMBL" id="OAY55592.1"/>
    </source>
</evidence>
<accession>A0A2C9W9N2</accession>
<keyword evidence="3 6" id="KW-0479">Metal-binding</keyword>
<dbReference type="InterPro" id="IPR044861">
    <property type="entry name" value="IPNS-like_FE2OG_OXY"/>
</dbReference>
<dbReference type="Pfam" id="PF14226">
    <property type="entry name" value="DIOX_N"/>
    <property type="match status" value="1"/>
</dbReference>
<evidence type="ECO:0000256" key="4">
    <source>
        <dbReference type="ARBA" id="ARBA00023002"/>
    </source>
</evidence>
<feature type="domain" description="Fe2OG dioxygenase" evidence="7">
    <location>
        <begin position="218"/>
        <end position="319"/>
    </location>
</feature>
<evidence type="ECO:0000256" key="3">
    <source>
        <dbReference type="ARBA" id="ARBA00022723"/>
    </source>
</evidence>
<keyword evidence="5 6" id="KW-0408">Iron</keyword>
<evidence type="ECO:0000256" key="5">
    <source>
        <dbReference type="ARBA" id="ARBA00023004"/>
    </source>
</evidence>
<comment type="similarity">
    <text evidence="2 6">Belongs to the iron/ascorbate-dependent oxidoreductase family.</text>
</comment>
<dbReference type="PANTHER" id="PTHR10209">
    <property type="entry name" value="OXIDOREDUCTASE, 2OG-FE II OXYGENASE FAMILY PROTEIN"/>
    <property type="match status" value="1"/>
</dbReference>
<sequence>MEGQIRTGSKHDSDWESELKNFDDTKAGVKGLVDSGVTKIPRIFIHQERPALLDDTSGSDEPNFSIPVIDMQGFDMDPRLQANIIAQLKIACENWGFFQVINHGIPMSILEEMINGIHRFHYQEAEAKKEFYSRDYTRKVLYNSNFDLYQVSAASWRDTLTCVMAPNPPNSEVLPSICRDIIIDYTSRIMKIGVILFQLLAESLGLKPNHLIDMGCAEGLYVLGHCYPACPEPELTMGCTRHSDSSFLTLLLQDQIGGLQFLHKNRWIDVTSVPGALVVNVGDLLQLISNGKFISANHRVLAMNVGPRTSVACFFRQHLWPETSRVYGPIRELLSEENPPVYRETSVKDLIQLKHLRGNDGVSRLEHLKL</sequence>
<gene>
    <name evidence="8" type="ORF">MANES_03G166000v8</name>
</gene>
<dbReference type="Proteomes" id="UP000091857">
    <property type="component" value="Chromosome 3"/>
</dbReference>
<evidence type="ECO:0000313" key="9">
    <source>
        <dbReference type="Proteomes" id="UP000091857"/>
    </source>
</evidence>
<evidence type="ECO:0000256" key="1">
    <source>
        <dbReference type="ARBA" id="ARBA00001962"/>
    </source>
</evidence>
<dbReference type="EMBL" id="CM004389">
    <property type="protein sequence ID" value="OAY55592.1"/>
    <property type="molecule type" value="Genomic_DNA"/>
</dbReference>
<name>A0A2C9W9N2_MANES</name>